<keyword evidence="2" id="KW-1133">Transmembrane helix</keyword>
<reference evidence="4" key="1">
    <citation type="journal article" date="2014" name="Int. J. Syst. Evol. Microbiol.">
        <title>Complete genome sequence of Corynebacterium casei LMG S-19264T (=DSM 44701T), isolated from a smear-ripened cheese.</title>
        <authorList>
            <consortium name="US DOE Joint Genome Institute (JGI-PGF)"/>
            <person name="Walter F."/>
            <person name="Albersmeier A."/>
            <person name="Kalinowski J."/>
            <person name="Ruckert C."/>
        </authorList>
    </citation>
    <scope>NUCLEOTIDE SEQUENCE</scope>
    <source>
        <strain evidence="4">NBRC 101628</strain>
    </source>
</reference>
<dbReference type="PANTHER" id="PTHR30576">
    <property type="entry name" value="COLANIC BIOSYNTHESIS UDP-GLUCOSE LIPID CARRIER TRANSFERASE"/>
    <property type="match status" value="1"/>
</dbReference>
<dbReference type="RefSeq" id="WP_095504058.1">
    <property type="nucleotide sequence ID" value="NZ_BSNC01000005.1"/>
</dbReference>
<evidence type="ECO:0000259" key="3">
    <source>
        <dbReference type="Pfam" id="PF02397"/>
    </source>
</evidence>
<feature type="transmembrane region" description="Helical" evidence="2">
    <location>
        <begin position="12"/>
        <end position="33"/>
    </location>
</feature>
<evidence type="ECO:0000313" key="4">
    <source>
        <dbReference type="EMBL" id="GLP96740.1"/>
    </source>
</evidence>
<sequence length="196" mass="22434">MSRLIIRLLDLVIALIAIVVFSPVMLVVAFVVAKTMGRPVIFTQQRMGKDGNLFTLYKFRSMVNRPLKECEQGELVNSYTIKLKDDPRITPFGNFIRKTSLDELPQLWNVIKGDMSIVGPRPFVPEEYDNFPMDWHRRLDALPGITGLAQVSGRSDLPMDDIIRLDRVWVESICPKLYFKVIMQTVRLVVSGKSSY</sequence>
<dbReference type="Proteomes" id="UP001161422">
    <property type="component" value="Unassembled WGS sequence"/>
</dbReference>
<accession>A0AA37RVW1</accession>
<gene>
    <name evidence="4" type="ORF">GCM10007895_20460</name>
</gene>
<name>A0AA37RVW1_9GAMM</name>
<dbReference type="PANTHER" id="PTHR30576:SF10">
    <property type="entry name" value="SLL5057 PROTEIN"/>
    <property type="match status" value="1"/>
</dbReference>
<keyword evidence="2" id="KW-0472">Membrane</keyword>
<organism evidence="4 5">
    <name type="scientific">Paraferrimonas sedimenticola</name>
    <dbReference type="NCBI Taxonomy" id="375674"/>
    <lineage>
        <taxon>Bacteria</taxon>
        <taxon>Pseudomonadati</taxon>
        <taxon>Pseudomonadota</taxon>
        <taxon>Gammaproteobacteria</taxon>
        <taxon>Alteromonadales</taxon>
        <taxon>Ferrimonadaceae</taxon>
        <taxon>Paraferrimonas</taxon>
    </lineage>
</organism>
<feature type="domain" description="Bacterial sugar transferase" evidence="3">
    <location>
        <begin position="7"/>
        <end position="190"/>
    </location>
</feature>
<dbReference type="EMBL" id="BSNC01000005">
    <property type="protein sequence ID" value="GLP96740.1"/>
    <property type="molecule type" value="Genomic_DNA"/>
</dbReference>
<keyword evidence="2" id="KW-0812">Transmembrane</keyword>
<evidence type="ECO:0000313" key="5">
    <source>
        <dbReference type="Proteomes" id="UP001161422"/>
    </source>
</evidence>
<reference evidence="4" key="2">
    <citation type="submission" date="2023-01" db="EMBL/GenBank/DDBJ databases">
        <title>Draft genome sequence of Paraferrimonas sedimenticola strain NBRC 101628.</title>
        <authorList>
            <person name="Sun Q."/>
            <person name="Mori K."/>
        </authorList>
    </citation>
    <scope>NUCLEOTIDE SEQUENCE</scope>
    <source>
        <strain evidence="4">NBRC 101628</strain>
    </source>
</reference>
<comment type="similarity">
    <text evidence="1">Belongs to the bacterial sugar transferase family.</text>
</comment>
<dbReference type="InterPro" id="IPR003362">
    <property type="entry name" value="Bact_transf"/>
</dbReference>
<dbReference type="AlphaFoldDB" id="A0AA37RVW1"/>
<evidence type="ECO:0000256" key="2">
    <source>
        <dbReference type="SAM" id="Phobius"/>
    </source>
</evidence>
<dbReference type="GO" id="GO:0016780">
    <property type="term" value="F:phosphotransferase activity, for other substituted phosphate groups"/>
    <property type="evidence" value="ECO:0007669"/>
    <property type="project" value="TreeGrafter"/>
</dbReference>
<protein>
    <recommendedName>
        <fullName evidence="3">Bacterial sugar transferase domain-containing protein</fullName>
    </recommendedName>
</protein>
<evidence type="ECO:0000256" key="1">
    <source>
        <dbReference type="ARBA" id="ARBA00006464"/>
    </source>
</evidence>
<proteinExistence type="inferred from homology"/>
<keyword evidence="5" id="KW-1185">Reference proteome</keyword>
<comment type="caution">
    <text evidence="4">The sequence shown here is derived from an EMBL/GenBank/DDBJ whole genome shotgun (WGS) entry which is preliminary data.</text>
</comment>
<dbReference type="Pfam" id="PF02397">
    <property type="entry name" value="Bac_transf"/>
    <property type="match status" value="1"/>
</dbReference>